<dbReference type="PANTHER" id="PTHR43715">
    <property type="entry name" value="GDP-MANNOSE 4,6-DEHYDRATASE"/>
    <property type="match status" value="1"/>
</dbReference>
<feature type="domain" description="NAD(P)-binding" evidence="9">
    <location>
        <begin position="6"/>
        <end position="314"/>
    </location>
</feature>
<evidence type="ECO:0000313" key="10">
    <source>
        <dbReference type="EMBL" id="MBJ3774699.1"/>
    </source>
</evidence>
<dbReference type="Proteomes" id="UP000609531">
    <property type="component" value="Unassembled WGS sequence"/>
</dbReference>
<dbReference type="GO" id="GO:0042351">
    <property type="term" value="P:'de novo' GDP-L-fucose biosynthetic process"/>
    <property type="evidence" value="ECO:0007669"/>
    <property type="project" value="TreeGrafter"/>
</dbReference>
<dbReference type="CDD" id="cd05260">
    <property type="entry name" value="GDP_MD_SDR_e"/>
    <property type="match status" value="1"/>
</dbReference>
<evidence type="ECO:0000256" key="6">
    <source>
        <dbReference type="ARBA" id="ARBA00023239"/>
    </source>
</evidence>
<comment type="cofactor">
    <cofactor evidence="2 8">
        <name>NADP(+)</name>
        <dbReference type="ChEBI" id="CHEBI:58349"/>
    </cofactor>
</comment>
<keyword evidence="6 8" id="KW-0456">Lyase</keyword>
<comment type="function">
    <text evidence="7 8">Catalyzes the conversion of GDP-D-mannose to GDP-4-dehydro-6-deoxy-D-mannose.</text>
</comment>
<evidence type="ECO:0000256" key="4">
    <source>
        <dbReference type="ARBA" id="ARBA00011989"/>
    </source>
</evidence>
<keyword evidence="5" id="KW-0536">Nodulation</keyword>
<comment type="caution">
    <text evidence="8">Lacks conserved residue(s) required for the propagation of feature annotation.</text>
</comment>
<name>A0A934INK9_9HYPH</name>
<dbReference type="EC" id="4.2.1.47" evidence="4 8"/>
<evidence type="ECO:0000256" key="7">
    <source>
        <dbReference type="ARBA" id="ARBA00059383"/>
    </source>
</evidence>
<comment type="similarity">
    <text evidence="3 8">Belongs to the NAD(P)-dependent epimerase/dehydratase family. GDP-mannose 4,6-dehydratase subfamily.</text>
</comment>
<dbReference type="AlphaFoldDB" id="A0A934INK9"/>
<dbReference type="EMBL" id="JAEKJA010000002">
    <property type="protein sequence ID" value="MBJ3774699.1"/>
    <property type="molecule type" value="Genomic_DNA"/>
</dbReference>
<sequence length="323" mass="35869">MARSALITGITGQDGAYLANNLLVKGYDVWGVVRRSSHFGVVDHRLRWLGIDRDVRFIDGDLTDLSSLLRAVETAKPDEVYNLAAQSFVASSWQQPVLTSTVTGVGAVNVLEAVRIAQPDARFYQASSSEMFGLVQEAHQNEKTPFYPRSPYGASKLFAHWMTVNYRESFGLHASSGILFNHESPLRGVEFVTRKVTDGVARIKLGFTNELRLGNIDAQRDWGHARDYVEAMWLMLQQPEPSDYVVATGRTTSVRQMVEIAFAHVGLSPADHLVIDPDLFRPAEVDVLLGDPSRAVQALGWHPTTSLEDMIREMVDADLARLS</sequence>
<gene>
    <name evidence="8 10" type="primary">gmd</name>
    <name evidence="10" type="ORF">JCR33_03320</name>
</gene>
<keyword evidence="11" id="KW-1185">Reference proteome</keyword>
<dbReference type="PANTHER" id="PTHR43715:SF1">
    <property type="entry name" value="GDP-MANNOSE 4,6 DEHYDRATASE"/>
    <property type="match status" value="1"/>
</dbReference>
<keyword evidence="8" id="KW-0521">NADP</keyword>
<comment type="catalytic activity">
    <reaction evidence="1 8">
        <text>GDP-alpha-D-mannose = GDP-4-dehydro-alpha-D-rhamnose + H2O</text>
        <dbReference type="Rhea" id="RHEA:23820"/>
        <dbReference type="ChEBI" id="CHEBI:15377"/>
        <dbReference type="ChEBI" id="CHEBI:57527"/>
        <dbReference type="ChEBI" id="CHEBI:57964"/>
        <dbReference type="EC" id="4.2.1.47"/>
    </reaction>
</comment>
<dbReference type="RefSeq" id="WP_198880603.1">
    <property type="nucleotide sequence ID" value="NZ_JAEKJA010000002.1"/>
</dbReference>
<dbReference type="GO" id="GO:0070401">
    <property type="term" value="F:NADP+ binding"/>
    <property type="evidence" value="ECO:0007669"/>
    <property type="project" value="UniProtKB-UniRule"/>
</dbReference>
<evidence type="ECO:0000256" key="5">
    <source>
        <dbReference type="ARBA" id="ARBA00022458"/>
    </source>
</evidence>
<accession>A0A934INK9</accession>
<evidence type="ECO:0000256" key="1">
    <source>
        <dbReference type="ARBA" id="ARBA00000188"/>
    </source>
</evidence>
<dbReference type="NCBIfam" id="TIGR01472">
    <property type="entry name" value="gmd"/>
    <property type="match status" value="1"/>
</dbReference>
<dbReference type="Gene3D" id="3.90.25.10">
    <property type="entry name" value="UDP-galactose 4-epimerase, domain 1"/>
    <property type="match status" value="1"/>
</dbReference>
<comment type="caution">
    <text evidence="10">The sequence shown here is derived from an EMBL/GenBank/DDBJ whole genome shotgun (WGS) entry which is preliminary data.</text>
</comment>
<evidence type="ECO:0000259" key="9">
    <source>
        <dbReference type="Pfam" id="PF16363"/>
    </source>
</evidence>
<dbReference type="GO" id="GO:0008446">
    <property type="term" value="F:GDP-mannose 4,6-dehydratase activity"/>
    <property type="evidence" value="ECO:0007669"/>
    <property type="project" value="UniProtKB-UniRule"/>
</dbReference>
<dbReference type="InterPro" id="IPR016040">
    <property type="entry name" value="NAD(P)-bd_dom"/>
</dbReference>
<evidence type="ECO:0000256" key="2">
    <source>
        <dbReference type="ARBA" id="ARBA00001937"/>
    </source>
</evidence>
<dbReference type="FunFam" id="3.40.50.720:FF:000924">
    <property type="entry name" value="GDP-mannose 4,6 dehydratase"/>
    <property type="match status" value="1"/>
</dbReference>
<proteinExistence type="inferred from homology"/>
<dbReference type="HAMAP" id="MF_00955">
    <property type="entry name" value="GDP_Man_dehydratase"/>
    <property type="match status" value="1"/>
</dbReference>
<dbReference type="InterPro" id="IPR006368">
    <property type="entry name" value="GDP_Man_deHydtase"/>
</dbReference>
<dbReference type="InterPro" id="IPR036291">
    <property type="entry name" value="NAD(P)-bd_dom_sf"/>
</dbReference>
<dbReference type="Pfam" id="PF16363">
    <property type="entry name" value="GDP_Man_Dehyd"/>
    <property type="match status" value="1"/>
</dbReference>
<dbReference type="SUPFAM" id="SSF51735">
    <property type="entry name" value="NAD(P)-binding Rossmann-fold domains"/>
    <property type="match status" value="1"/>
</dbReference>
<evidence type="ECO:0000256" key="8">
    <source>
        <dbReference type="HAMAP-Rule" id="MF_00955"/>
    </source>
</evidence>
<evidence type="ECO:0000256" key="3">
    <source>
        <dbReference type="ARBA" id="ARBA00009263"/>
    </source>
</evidence>
<organism evidence="10 11">
    <name type="scientific">Acuticoccus mangrovi</name>
    <dbReference type="NCBI Taxonomy" id="2796142"/>
    <lineage>
        <taxon>Bacteria</taxon>
        <taxon>Pseudomonadati</taxon>
        <taxon>Pseudomonadota</taxon>
        <taxon>Alphaproteobacteria</taxon>
        <taxon>Hyphomicrobiales</taxon>
        <taxon>Amorphaceae</taxon>
        <taxon>Acuticoccus</taxon>
    </lineage>
</organism>
<dbReference type="Gene3D" id="3.40.50.720">
    <property type="entry name" value="NAD(P)-binding Rossmann-like Domain"/>
    <property type="match status" value="1"/>
</dbReference>
<protein>
    <recommendedName>
        <fullName evidence="4 8">GDP-mannose 4,6-dehydratase</fullName>
        <ecNumber evidence="4 8">4.2.1.47</ecNumber>
    </recommendedName>
    <alternativeName>
        <fullName evidence="8">GDP-D-mannose dehydratase</fullName>
    </alternativeName>
</protein>
<reference evidence="10" key="1">
    <citation type="submission" date="2020-12" db="EMBL/GenBank/DDBJ databases">
        <title>Bacterial taxonomy.</title>
        <authorList>
            <person name="Pan X."/>
        </authorList>
    </citation>
    <scope>NUCLEOTIDE SEQUENCE</scope>
    <source>
        <strain evidence="10">B2012</strain>
    </source>
</reference>
<evidence type="ECO:0000313" key="11">
    <source>
        <dbReference type="Proteomes" id="UP000609531"/>
    </source>
</evidence>